<reference evidence="2" key="1">
    <citation type="journal article" date="2021" name="IMA Fungus">
        <title>Genomic characterization of three marine fungi, including Emericellopsis atlantica sp. nov. with signatures of a generalist lifestyle and marine biomass degradation.</title>
        <authorList>
            <person name="Hagestad O.C."/>
            <person name="Hou L."/>
            <person name="Andersen J.H."/>
            <person name="Hansen E.H."/>
            <person name="Altermark B."/>
            <person name="Li C."/>
            <person name="Kuhnert E."/>
            <person name="Cox R.J."/>
            <person name="Crous P.W."/>
            <person name="Spatafora J.W."/>
            <person name="Lail K."/>
            <person name="Amirebrahimi M."/>
            <person name="Lipzen A."/>
            <person name="Pangilinan J."/>
            <person name="Andreopoulos W."/>
            <person name="Hayes R.D."/>
            <person name="Ng V."/>
            <person name="Grigoriev I.V."/>
            <person name="Jackson S.A."/>
            <person name="Sutton T.D.S."/>
            <person name="Dobson A.D.W."/>
            <person name="Rama T."/>
        </authorList>
    </citation>
    <scope>NUCLEOTIDE SEQUENCE</scope>
    <source>
        <strain evidence="2">TRa018bII</strain>
    </source>
</reference>
<name>A0A9P7YQH5_9HELO</name>
<protein>
    <submittedName>
        <fullName evidence="2">Uncharacterized protein</fullName>
    </submittedName>
</protein>
<evidence type="ECO:0000313" key="2">
    <source>
        <dbReference type="EMBL" id="KAG9237542.1"/>
    </source>
</evidence>
<sequence>MKRLSEAFKRSLTLACRSLDPGKRTKHVQVQYTYSYLLPSRVPSPESRSPHQHNDPSLALAKPTHRTWGTERPTSHPCGMARCGPTRPTPPPPESRCKVIDRARMLATACHLPVQCASRAVGPMRRASGPPGGSRFARLVGGDCWAGAGREERRGLRPVCHEVGGAVRGSLSWCVWRVCDEGRGVCLGMKRVHGWSKSSFAGGTLRTLECLQPGIDKATCSKPQTVTSVDFRIGQLYNRKVTCLTG</sequence>
<keyword evidence="3" id="KW-1185">Reference proteome</keyword>
<gene>
    <name evidence="2" type="ORF">BJ875DRAFT_141529</name>
</gene>
<feature type="region of interest" description="Disordered" evidence="1">
    <location>
        <begin position="41"/>
        <end position="94"/>
    </location>
</feature>
<proteinExistence type="predicted"/>
<dbReference type="Proteomes" id="UP000824998">
    <property type="component" value="Unassembled WGS sequence"/>
</dbReference>
<dbReference type="EMBL" id="MU251384">
    <property type="protein sequence ID" value="KAG9237542.1"/>
    <property type="molecule type" value="Genomic_DNA"/>
</dbReference>
<evidence type="ECO:0000256" key="1">
    <source>
        <dbReference type="SAM" id="MobiDB-lite"/>
    </source>
</evidence>
<organism evidence="2 3">
    <name type="scientific">Amylocarpus encephaloides</name>
    <dbReference type="NCBI Taxonomy" id="45428"/>
    <lineage>
        <taxon>Eukaryota</taxon>
        <taxon>Fungi</taxon>
        <taxon>Dikarya</taxon>
        <taxon>Ascomycota</taxon>
        <taxon>Pezizomycotina</taxon>
        <taxon>Leotiomycetes</taxon>
        <taxon>Helotiales</taxon>
        <taxon>Helotiales incertae sedis</taxon>
        <taxon>Amylocarpus</taxon>
    </lineage>
</organism>
<comment type="caution">
    <text evidence="2">The sequence shown here is derived from an EMBL/GenBank/DDBJ whole genome shotgun (WGS) entry which is preliminary data.</text>
</comment>
<evidence type="ECO:0000313" key="3">
    <source>
        <dbReference type="Proteomes" id="UP000824998"/>
    </source>
</evidence>
<accession>A0A9P7YQH5</accession>
<dbReference type="AlphaFoldDB" id="A0A9P7YQH5"/>